<dbReference type="STRING" id="871325.SAMN05444349_10120"/>
<feature type="transmembrane region" description="Helical" evidence="6">
    <location>
        <begin position="83"/>
        <end position="103"/>
    </location>
</feature>
<dbReference type="Gene3D" id="1.20.1250.20">
    <property type="entry name" value="MFS general substrate transporter like domains"/>
    <property type="match status" value="2"/>
</dbReference>
<dbReference type="SUPFAM" id="SSF103473">
    <property type="entry name" value="MFS general substrate transporter"/>
    <property type="match status" value="1"/>
</dbReference>
<feature type="transmembrane region" description="Helical" evidence="6">
    <location>
        <begin position="288"/>
        <end position="306"/>
    </location>
</feature>
<evidence type="ECO:0000256" key="2">
    <source>
        <dbReference type="ARBA" id="ARBA00022475"/>
    </source>
</evidence>
<dbReference type="GO" id="GO:0022857">
    <property type="term" value="F:transmembrane transporter activity"/>
    <property type="evidence" value="ECO:0007669"/>
    <property type="project" value="InterPro"/>
</dbReference>
<evidence type="ECO:0000313" key="8">
    <source>
        <dbReference type="Proteomes" id="UP000184436"/>
    </source>
</evidence>
<keyword evidence="3 6" id="KW-0812">Transmembrane</keyword>
<protein>
    <submittedName>
        <fullName evidence="7">MFS transporter, FHS family, L-fucose permease</fullName>
    </submittedName>
</protein>
<dbReference type="Proteomes" id="UP000184436">
    <property type="component" value="Unassembled WGS sequence"/>
</dbReference>
<keyword evidence="2" id="KW-1003">Cell membrane</keyword>
<dbReference type="EMBL" id="FQVD01000001">
    <property type="protein sequence ID" value="SHE28393.1"/>
    <property type="molecule type" value="Genomic_DNA"/>
</dbReference>
<dbReference type="Pfam" id="PF07690">
    <property type="entry name" value="MFS_1"/>
    <property type="match status" value="1"/>
</dbReference>
<dbReference type="InterPro" id="IPR050375">
    <property type="entry name" value="MFS_TsgA-like"/>
</dbReference>
<gene>
    <name evidence="7" type="ORF">SAMN05444349_10120</name>
</gene>
<feature type="transmembrane region" description="Helical" evidence="6">
    <location>
        <begin position="242"/>
        <end position="268"/>
    </location>
</feature>
<evidence type="ECO:0000256" key="5">
    <source>
        <dbReference type="ARBA" id="ARBA00023136"/>
    </source>
</evidence>
<organism evidence="7 8">
    <name type="scientific">Bacteroides faecichinchillae</name>
    <dbReference type="NCBI Taxonomy" id="871325"/>
    <lineage>
        <taxon>Bacteria</taxon>
        <taxon>Pseudomonadati</taxon>
        <taxon>Bacteroidota</taxon>
        <taxon>Bacteroidia</taxon>
        <taxon>Bacteroidales</taxon>
        <taxon>Bacteroidaceae</taxon>
        <taxon>Bacteroides</taxon>
    </lineage>
</organism>
<feature type="transmembrane region" description="Helical" evidence="6">
    <location>
        <begin position="382"/>
        <end position="401"/>
    </location>
</feature>
<dbReference type="RefSeq" id="WP_073348953.1">
    <property type="nucleotide sequence ID" value="NZ_FQVD01000001.1"/>
</dbReference>
<accession>A0A1M4S853</accession>
<feature type="transmembrane region" description="Helical" evidence="6">
    <location>
        <begin position="407"/>
        <end position="426"/>
    </location>
</feature>
<dbReference type="GO" id="GO:0005886">
    <property type="term" value="C:plasma membrane"/>
    <property type="evidence" value="ECO:0007669"/>
    <property type="project" value="UniProtKB-SubCell"/>
</dbReference>
<feature type="transmembrane region" description="Helical" evidence="6">
    <location>
        <begin position="202"/>
        <end position="221"/>
    </location>
</feature>
<evidence type="ECO:0000256" key="3">
    <source>
        <dbReference type="ARBA" id="ARBA00022692"/>
    </source>
</evidence>
<feature type="transmembrane region" description="Helical" evidence="6">
    <location>
        <begin position="123"/>
        <end position="144"/>
    </location>
</feature>
<dbReference type="OrthoDB" id="9786665at2"/>
<keyword evidence="4 6" id="KW-1133">Transmembrane helix</keyword>
<keyword evidence="5 6" id="KW-0472">Membrane</keyword>
<evidence type="ECO:0000256" key="4">
    <source>
        <dbReference type="ARBA" id="ARBA00022989"/>
    </source>
</evidence>
<dbReference type="PANTHER" id="PTHR43702">
    <property type="entry name" value="L-FUCOSE-PROTON SYMPORTER"/>
    <property type="match status" value="1"/>
</dbReference>
<dbReference type="InterPro" id="IPR036259">
    <property type="entry name" value="MFS_trans_sf"/>
</dbReference>
<feature type="transmembrane region" description="Helical" evidence="6">
    <location>
        <begin position="164"/>
        <end position="190"/>
    </location>
</feature>
<comment type="subcellular location">
    <subcellularLocation>
        <location evidence="1">Cell inner membrane</location>
        <topology evidence="1">Multi-pass membrane protein</topology>
    </subcellularLocation>
</comment>
<evidence type="ECO:0000256" key="6">
    <source>
        <dbReference type="SAM" id="Phobius"/>
    </source>
</evidence>
<feature type="transmembrane region" description="Helical" evidence="6">
    <location>
        <begin position="326"/>
        <end position="344"/>
    </location>
</feature>
<evidence type="ECO:0000313" key="7">
    <source>
        <dbReference type="EMBL" id="SHE28393.1"/>
    </source>
</evidence>
<feature type="transmembrane region" description="Helical" evidence="6">
    <location>
        <begin position="52"/>
        <end position="71"/>
    </location>
</feature>
<name>A0A1M4S853_9BACE</name>
<keyword evidence="8" id="KW-1185">Reference proteome</keyword>
<dbReference type="PANTHER" id="PTHR43702:SF3">
    <property type="entry name" value="PROTEIN TSGA"/>
    <property type="match status" value="1"/>
</dbReference>
<evidence type="ECO:0000256" key="1">
    <source>
        <dbReference type="ARBA" id="ARBA00004429"/>
    </source>
</evidence>
<proteinExistence type="predicted"/>
<feature type="transmembrane region" description="Helical" evidence="6">
    <location>
        <begin position="12"/>
        <end position="32"/>
    </location>
</feature>
<reference evidence="7 8" key="1">
    <citation type="submission" date="2016-11" db="EMBL/GenBank/DDBJ databases">
        <authorList>
            <person name="Jaros S."/>
            <person name="Januszkiewicz K."/>
            <person name="Wedrychowicz H."/>
        </authorList>
    </citation>
    <scope>NUCLEOTIDE SEQUENCE [LARGE SCALE GENOMIC DNA]</scope>
    <source>
        <strain evidence="7 8">DSM 26883</strain>
    </source>
</reference>
<sequence length="438" mass="48496">MDTQRKNSLGPFIILTFIYFIVGFLTTVNGQFQGPLKITFLSQVDELKNTLTTLISFFFFLGYLLNSSLGGKWINTHGYKKTLIRALTVMVAGLLMYSLSSWFVVNYGDACLQIANDTIPYGYFIFLLGSYLMGTSAALLQVVINPYVAAYELPHTQPVQRMNIVCAINSFGTTIAPFFVTGVIFAGVALESITATQLMVPFFLITLCVLVTTLITSRLNLPDLQETRANSREKLKHSIWSFRHLTLGVVAIFFYVGAEVAVGVNVNLHAMELIESGKGLSFFGRHHLILWGLDLGIPALLATLYWGGLMVGRLIFSLFNNITPRILLTVTTSIAAILTLIAIISDNLWILVSVGLCHSVMWSCIFTLAIKGLKKYTSKASGIFMMGVFGGAVFPVLQGILADTLGGWQWTWLIVVVCELYMLYYAQIGSRIKDEECQ</sequence>
<dbReference type="InterPro" id="IPR011701">
    <property type="entry name" value="MFS"/>
</dbReference>
<feature type="transmembrane region" description="Helical" evidence="6">
    <location>
        <begin position="350"/>
        <end position="370"/>
    </location>
</feature>
<dbReference type="AlphaFoldDB" id="A0A1M4S853"/>